<feature type="transmembrane region" description="Helical" evidence="1">
    <location>
        <begin position="40"/>
        <end position="59"/>
    </location>
</feature>
<organism evidence="3 4">
    <name type="scientific">Sediminibacterium roseum</name>
    <dbReference type="NCBI Taxonomy" id="1978412"/>
    <lineage>
        <taxon>Bacteria</taxon>
        <taxon>Pseudomonadati</taxon>
        <taxon>Bacteroidota</taxon>
        <taxon>Chitinophagia</taxon>
        <taxon>Chitinophagales</taxon>
        <taxon>Chitinophagaceae</taxon>
        <taxon>Sediminibacterium</taxon>
    </lineage>
</organism>
<feature type="transmembrane region" description="Helical" evidence="1">
    <location>
        <begin position="9"/>
        <end position="28"/>
    </location>
</feature>
<dbReference type="RefSeq" id="WP_161818622.1">
    <property type="nucleotide sequence ID" value="NZ_JAACJS010000012.1"/>
</dbReference>
<evidence type="ECO:0000313" key="3">
    <source>
        <dbReference type="EMBL" id="NCI50320.1"/>
    </source>
</evidence>
<dbReference type="InterPro" id="IPR005183">
    <property type="entry name" value="DUF305_CopM-like"/>
</dbReference>
<dbReference type="Gene3D" id="1.20.1260.10">
    <property type="match status" value="1"/>
</dbReference>
<evidence type="ECO:0000259" key="2">
    <source>
        <dbReference type="Pfam" id="PF03713"/>
    </source>
</evidence>
<gene>
    <name evidence="3" type="ORF">GWC95_10335</name>
</gene>
<dbReference type="InterPro" id="IPR012347">
    <property type="entry name" value="Ferritin-like"/>
</dbReference>
<keyword evidence="4" id="KW-1185">Reference proteome</keyword>
<evidence type="ECO:0000313" key="4">
    <source>
        <dbReference type="Proteomes" id="UP000753802"/>
    </source>
</evidence>
<keyword evidence="1" id="KW-0472">Membrane</keyword>
<protein>
    <submittedName>
        <fullName evidence="3">DUF305 domain-containing protein</fullName>
    </submittedName>
</protein>
<accession>A0ABW9ZT77</accession>
<proteinExistence type="predicted"/>
<dbReference type="Proteomes" id="UP000753802">
    <property type="component" value="Unassembled WGS sequence"/>
</dbReference>
<comment type="caution">
    <text evidence="3">The sequence shown here is derived from an EMBL/GenBank/DDBJ whole genome shotgun (WGS) entry which is preliminary data.</text>
</comment>
<feature type="transmembrane region" description="Helical" evidence="1">
    <location>
        <begin position="71"/>
        <end position="93"/>
    </location>
</feature>
<dbReference type="EMBL" id="JAACJS010000012">
    <property type="protein sequence ID" value="NCI50320.1"/>
    <property type="molecule type" value="Genomic_DNA"/>
</dbReference>
<reference evidence="3 4" key="1">
    <citation type="submission" date="2020-01" db="EMBL/GenBank/DDBJ databases">
        <title>Genome analysis.</title>
        <authorList>
            <person name="Wu S."/>
            <person name="Wang G."/>
        </authorList>
    </citation>
    <scope>NUCLEOTIDE SEQUENCE [LARGE SCALE GENOMIC DNA]</scope>
    <source>
        <strain evidence="3 4">SYL130</strain>
    </source>
</reference>
<keyword evidence="1" id="KW-0812">Transmembrane</keyword>
<sequence length="149" mass="16925">MEKGNYKKLGLMLAISFCIMYAVMFLNVDSIDHIYFSLTRTYMSLLMVTPMAVLMLIMMPKMYMDKKANRVILFSSAAVFIASLFCLRTQTFVSDSQYIKAMIPHHSSAILTSKHAGIKDPGVKVLSENIIASQEKEIAEMKKMLRQPK</sequence>
<dbReference type="Pfam" id="PF03713">
    <property type="entry name" value="DUF305"/>
    <property type="match status" value="1"/>
</dbReference>
<name>A0ABW9ZT77_9BACT</name>
<evidence type="ECO:0000256" key="1">
    <source>
        <dbReference type="SAM" id="Phobius"/>
    </source>
</evidence>
<feature type="domain" description="DUF305" evidence="2">
    <location>
        <begin position="94"/>
        <end position="145"/>
    </location>
</feature>
<keyword evidence="1" id="KW-1133">Transmembrane helix</keyword>